<sequence length="347" mass="38926">MRKLLIATTNEGKVKEMKQFLNDLPFELIALHDLDVIPMPPEETGETLEQNAMLKARYYATETGMLAIADDGGLFIDALDGWPGIKSARSFTGGQAAQDEKMLQALRDIPEENRSASFQISIAVHDSGEETTFTSSAMLQGEITLSRVAHGDLQWGYNSIFYVPELQKTYGEMTIVEKNAISHRGKALIKVKRYLQNQFRGKHFVVPIAFIVQDGLLLINKRNDPHNPHYHGIWEFPGGGVEMGETVEESLVKECREETGYDVAIVEQLSGPFVKSFTYDTGDCQFYIVPYVCKIVGGSLNPSQDEVLETSWKSFDDVLTLQKFPGDTEIMECVRSKFKKIVSEHSL</sequence>
<dbReference type="PRINTS" id="PR00502">
    <property type="entry name" value="NUDIXFAMILY"/>
</dbReference>
<dbReference type="AlphaFoldDB" id="A0A2H0N2T1"/>
<dbReference type="GO" id="GO:0036222">
    <property type="term" value="F:XTP diphosphatase activity"/>
    <property type="evidence" value="ECO:0007669"/>
    <property type="project" value="UniProtKB-UniRule"/>
</dbReference>
<dbReference type="GO" id="GO:0009146">
    <property type="term" value="P:purine nucleoside triphosphate catabolic process"/>
    <property type="evidence" value="ECO:0007669"/>
    <property type="project" value="UniProtKB-UniRule"/>
</dbReference>
<dbReference type="HAMAP" id="MF_01405">
    <property type="entry name" value="Non_canon_purine_NTPase"/>
    <property type="match status" value="1"/>
</dbReference>
<name>A0A2H0N2T1_9BACT</name>
<dbReference type="Pfam" id="PF01725">
    <property type="entry name" value="Ham1p_like"/>
    <property type="match status" value="1"/>
</dbReference>
<comment type="function">
    <text evidence="10">Pyrophosphatase that catalyzes the hydrolysis of nucleoside triphosphates to their monophosphate derivatives, with a high preference for the non-canonical purine nucleotides XTP (xanthosine triphosphate), dITP (deoxyinosine triphosphate) and ITP. Seems to function as a house-cleaning enzyme that removes non-canonical purine nucleotides from the nucleotide pool, thus preventing their incorporation into DNA/RNA and avoiding chromosomal lesions.</text>
</comment>
<keyword evidence="3 10" id="KW-0479">Metal-binding</keyword>
<comment type="caution">
    <text evidence="10">Lacks conserved residue(s) required for the propagation of feature annotation.</text>
</comment>
<gene>
    <name evidence="13" type="primary">rdgB</name>
    <name evidence="13" type="ORF">COV60_01635</name>
</gene>
<feature type="binding site" evidence="10">
    <location>
        <position position="178"/>
    </location>
    <ligand>
        <name>substrate</name>
    </ligand>
</feature>
<keyword evidence="5 10" id="KW-0378">Hydrolase</keyword>
<dbReference type="EMBL" id="PCWM01000034">
    <property type="protein sequence ID" value="PIR03191.1"/>
    <property type="molecule type" value="Genomic_DNA"/>
</dbReference>
<feature type="binding site" evidence="10">
    <location>
        <position position="42"/>
    </location>
    <ligand>
        <name>Mg(2+)</name>
        <dbReference type="ChEBI" id="CHEBI:18420"/>
    </ligand>
</feature>
<evidence type="ECO:0000256" key="2">
    <source>
        <dbReference type="ARBA" id="ARBA00011738"/>
    </source>
</evidence>
<comment type="subunit">
    <text evidence="2 10">Homodimer.</text>
</comment>
<organism evidence="13 14">
    <name type="scientific">Candidatus Magasanikbacteria bacterium CG11_big_fil_rev_8_21_14_0_20_43_7</name>
    <dbReference type="NCBI Taxonomy" id="1974654"/>
    <lineage>
        <taxon>Bacteria</taxon>
        <taxon>Candidatus Magasanikiibacteriota</taxon>
    </lineage>
</organism>
<comment type="catalytic activity">
    <reaction evidence="8 10">
        <text>dITP + H2O = dIMP + diphosphate + H(+)</text>
        <dbReference type="Rhea" id="RHEA:28342"/>
        <dbReference type="ChEBI" id="CHEBI:15377"/>
        <dbReference type="ChEBI" id="CHEBI:15378"/>
        <dbReference type="ChEBI" id="CHEBI:33019"/>
        <dbReference type="ChEBI" id="CHEBI:61194"/>
        <dbReference type="ChEBI" id="CHEBI:61382"/>
        <dbReference type="EC" id="3.6.1.66"/>
    </reaction>
</comment>
<dbReference type="InterPro" id="IPR015797">
    <property type="entry name" value="NUDIX_hydrolase-like_dom_sf"/>
</dbReference>
<dbReference type="GO" id="GO:0017111">
    <property type="term" value="F:ribonucleoside triphosphate phosphatase activity"/>
    <property type="evidence" value="ECO:0007669"/>
    <property type="project" value="InterPro"/>
</dbReference>
<comment type="catalytic activity">
    <reaction evidence="10">
        <text>ITP + H2O = IMP + diphosphate + H(+)</text>
        <dbReference type="Rhea" id="RHEA:29399"/>
        <dbReference type="ChEBI" id="CHEBI:15377"/>
        <dbReference type="ChEBI" id="CHEBI:15378"/>
        <dbReference type="ChEBI" id="CHEBI:33019"/>
        <dbReference type="ChEBI" id="CHEBI:58053"/>
        <dbReference type="ChEBI" id="CHEBI:61402"/>
        <dbReference type="EC" id="3.6.1.66"/>
    </reaction>
</comment>
<dbReference type="InterPro" id="IPR002637">
    <property type="entry name" value="RdgB/HAM1"/>
</dbReference>
<comment type="similarity">
    <text evidence="1 10 11">Belongs to the HAM1 NTPase family.</text>
</comment>
<evidence type="ECO:0000256" key="7">
    <source>
        <dbReference type="ARBA" id="ARBA00023080"/>
    </source>
</evidence>
<dbReference type="InterPro" id="IPR029001">
    <property type="entry name" value="ITPase-like_fam"/>
</dbReference>
<dbReference type="CDD" id="cd00515">
    <property type="entry name" value="HAM1"/>
    <property type="match status" value="1"/>
</dbReference>
<comment type="caution">
    <text evidence="13">The sequence shown here is derived from an EMBL/GenBank/DDBJ whole genome shotgun (WGS) entry which is preliminary data.</text>
</comment>
<comment type="cofactor">
    <cofactor evidence="10">
        <name>Mg(2+)</name>
        <dbReference type="ChEBI" id="CHEBI:18420"/>
    </cofactor>
    <text evidence="10">Binds 1 Mg(2+) ion per subunit.</text>
</comment>
<feature type="binding site" evidence="10">
    <location>
        <position position="71"/>
    </location>
    <ligand>
        <name>Mg(2+)</name>
        <dbReference type="ChEBI" id="CHEBI:18420"/>
    </ligand>
</feature>
<dbReference type="Pfam" id="PF00293">
    <property type="entry name" value="NUDIX"/>
    <property type="match status" value="1"/>
</dbReference>
<evidence type="ECO:0000256" key="4">
    <source>
        <dbReference type="ARBA" id="ARBA00022741"/>
    </source>
</evidence>
<feature type="binding site" evidence="10">
    <location>
        <begin position="8"/>
        <end position="13"/>
    </location>
    <ligand>
        <name>substrate</name>
    </ligand>
</feature>
<dbReference type="InterPro" id="IPR020922">
    <property type="entry name" value="dITP/XTP_pyrophosphatase"/>
</dbReference>
<keyword evidence="7 10" id="KW-0546">Nucleotide metabolism</keyword>
<reference evidence="13 14" key="1">
    <citation type="submission" date="2017-09" db="EMBL/GenBank/DDBJ databases">
        <title>Depth-based differentiation of microbial function through sediment-hosted aquifers and enrichment of novel symbionts in the deep terrestrial subsurface.</title>
        <authorList>
            <person name="Probst A.J."/>
            <person name="Ladd B."/>
            <person name="Jarett J.K."/>
            <person name="Geller-Mcgrath D.E."/>
            <person name="Sieber C.M."/>
            <person name="Emerson J.B."/>
            <person name="Anantharaman K."/>
            <person name="Thomas B.C."/>
            <person name="Malmstrom R."/>
            <person name="Stieglmeier M."/>
            <person name="Klingl A."/>
            <person name="Woyke T."/>
            <person name="Ryan C.M."/>
            <person name="Banfield J.F."/>
        </authorList>
    </citation>
    <scope>NUCLEOTIDE SEQUENCE [LARGE SCALE GENOMIC DNA]</scope>
    <source>
        <strain evidence="13">CG11_big_fil_rev_8_21_14_0_20_43_7</strain>
    </source>
</reference>
<feature type="domain" description="Nudix hydrolase" evidence="12">
    <location>
        <begin position="201"/>
        <end position="339"/>
    </location>
</feature>
<evidence type="ECO:0000256" key="11">
    <source>
        <dbReference type="RuleBase" id="RU003781"/>
    </source>
</evidence>
<keyword evidence="4 10" id="KW-0547">Nucleotide-binding</keyword>
<accession>A0A2H0N2T1</accession>
<dbReference type="GO" id="GO:0046872">
    <property type="term" value="F:metal ion binding"/>
    <property type="evidence" value="ECO:0007669"/>
    <property type="project" value="UniProtKB-KW"/>
</dbReference>
<proteinExistence type="inferred from homology"/>
<dbReference type="GO" id="GO:0005829">
    <property type="term" value="C:cytosol"/>
    <property type="evidence" value="ECO:0007669"/>
    <property type="project" value="TreeGrafter"/>
</dbReference>
<dbReference type="FunFam" id="3.90.950.10:FF:000001">
    <property type="entry name" value="dITP/XTP pyrophosphatase"/>
    <property type="match status" value="1"/>
</dbReference>
<dbReference type="NCBIfam" id="TIGR00042">
    <property type="entry name" value="RdgB/HAM1 family non-canonical purine NTP pyrophosphatase"/>
    <property type="match status" value="1"/>
</dbReference>
<keyword evidence="6 10" id="KW-0460">Magnesium</keyword>
<feature type="active site" description="Proton acceptor" evidence="10">
    <location>
        <position position="71"/>
    </location>
</feature>
<dbReference type="Gene3D" id="3.90.79.10">
    <property type="entry name" value="Nucleoside Triphosphate Pyrophosphohydrolase"/>
    <property type="match status" value="1"/>
</dbReference>
<dbReference type="PROSITE" id="PS51462">
    <property type="entry name" value="NUDIX"/>
    <property type="match status" value="1"/>
</dbReference>
<dbReference type="EC" id="3.6.1.66" evidence="10"/>
<comment type="catalytic activity">
    <reaction evidence="9 10">
        <text>XTP + H2O = XMP + diphosphate + H(+)</text>
        <dbReference type="Rhea" id="RHEA:28610"/>
        <dbReference type="ChEBI" id="CHEBI:15377"/>
        <dbReference type="ChEBI" id="CHEBI:15378"/>
        <dbReference type="ChEBI" id="CHEBI:33019"/>
        <dbReference type="ChEBI" id="CHEBI:57464"/>
        <dbReference type="ChEBI" id="CHEBI:61314"/>
        <dbReference type="EC" id="3.6.1.66"/>
    </reaction>
</comment>
<evidence type="ECO:0000313" key="13">
    <source>
        <dbReference type="EMBL" id="PIR03191.1"/>
    </source>
</evidence>
<dbReference type="SUPFAM" id="SSF52972">
    <property type="entry name" value="ITPase-like"/>
    <property type="match status" value="1"/>
</dbReference>
<dbReference type="PANTHER" id="PTHR11067">
    <property type="entry name" value="INOSINE TRIPHOSPHATE PYROPHOSPHATASE/HAM1 PROTEIN"/>
    <property type="match status" value="1"/>
</dbReference>
<evidence type="ECO:0000256" key="10">
    <source>
        <dbReference type="HAMAP-Rule" id="MF_01405"/>
    </source>
</evidence>
<evidence type="ECO:0000313" key="14">
    <source>
        <dbReference type="Proteomes" id="UP000229782"/>
    </source>
</evidence>
<dbReference type="GO" id="GO:0000166">
    <property type="term" value="F:nucleotide binding"/>
    <property type="evidence" value="ECO:0007669"/>
    <property type="project" value="UniProtKB-KW"/>
</dbReference>
<evidence type="ECO:0000256" key="6">
    <source>
        <dbReference type="ARBA" id="ARBA00022842"/>
    </source>
</evidence>
<evidence type="ECO:0000256" key="3">
    <source>
        <dbReference type="ARBA" id="ARBA00022723"/>
    </source>
</evidence>
<dbReference type="GO" id="GO:0035870">
    <property type="term" value="F:dITP diphosphatase activity"/>
    <property type="evidence" value="ECO:0007669"/>
    <property type="project" value="UniProtKB-UniRule"/>
</dbReference>
<dbReference type="Gene3D" id="3.90.950.10">
    <property type="match status" value="1"/>
</dbReference>
<dbReference type="PANTHER" id="PTHR11067:SF9">
    <property type="entry name" value="INOSINE TRIPHOSPHATE PYROPHOSPHATASE"/>
    <property type="match status" value="1"/>
</dbReference>
<dbReference type="InterPro" id="IPR000086">
    <property type="entry name" value="NUDIX_hydrolase_dom"/>
</dbReference>
<dbReference type="GO" id="GO:0009117">
    <property type="term" value="P:nucleotide metabolic process"/>
    <property type="evidence" value="ECO:0007669"/>
    <property type="project" value="UniProtKB-KW"/>
</dbReference>
<evidence type="ECO:0000256" key="9">
    <source>
        <dbReference type="ARBA" id="ARBA00052017"/>
    </source>
</evidence>
<protein>
    <recommendedName>
        <fullName evidence="10">dITP/XTP pyrophosphatase</fullName>
        <ecNumber evidence="10">3.6.1.66</ecNumber>
    </recommendedName>
    <alternativeName>
        <fullName evidence="10">Non-canonical purine NTP pyrophosphatase</fullName>
    </alternativeName>
    <alternativeName>
        <fullName evidence="10">Non-standard purine NTP pyrophosphatase</fullName>
    </alternativeName>
    <alternativeName>
        <fullName evidence="10">Nucleoside-triphosphate diphosphatase</fullName>
    </alternativeName>
    <alternativeName>
        <fullName evidence="10">Nucleoside-triphosphate pyrophosphatase</fullName>
        <shortName evidence="10">NTPase</shortName>
    </alternativeName>
</protein>
<dbReference type="SUPFAM" id="SSF55811">
    <property type="entry name" value="Nudix"/>
    <property type="match status" value="1"/>
</dbReference>
<dbReference type="Proteomes" id="UP000229782">
    <property type="component" value="Unassembled WGS sequence"/>
</dbReference>
<dbReference type="GO" id="GO:0036220">
    <property type="term" value="F:ITP diphosphatase activity"/>
    <property type="evidence" value="ECO:0007669"/>
    <property type="project" value="UniProtKB-UniRule"/>
</dbReference>
<evidence type="ECO:0000259" key="12">
    <source>
        <dbReference type="PROSITE" id="PS51462"/>
    </source>
</evidence>
<feature type="binding site" evidence="10">
    <location>
        <begin position="155"/>
        <end position="158"/>
    </location>
    <ligand>
        <name>substrate</name>
    </ligand>
</feature>
<dbReference type="InterPro" id="IPR020476">
    <property type="entry name" value="Nudix_hydrolase"/>
</dbReference>
<feature type="binding site" evidence="10">
    <location>
        <begin position="183"/>
        <end position="184"/>
    </location>
    <ligand>
        <name>substrate</name>
    </ligand>
</feature>
<evidence type="ECO:0000256" key="1">
    <source>
        <dbReference type="ARBA" id="ARBA00008023"/>
    </source>
</evidence>
<evidence type="ECO:0000256" key="5">
    <source>
        <dbReference type="ARBA" id="ARBA00022801"/>
    </source>
</evidence>
<evidence type="ECO:0000256" key="8">
    <source>
        <dbReference type="ARBA" id="ARBA00051875"/>
    </source>
</evidence>